<name>A0A0B7AGZ8_9EUPU</name>
<dbReference type="EMBL" id="HACG01032329">
    <property type="protein sequence ID" value="CEK79194.1"/>
    <property type="molecule type" value="Transcribed_RNA"/>
</dbReference>
<dbReference type="AlphaFoldDB" id="A0A0B7AGZ8"/>
<proteinExistence type="predicted"/>
<organism evidence="2">
    <name type="scientific">Arion vulgaris</name>
    <dbReference type="NCBI Taxonomy" id="1028688"/>
    <lineage>
        <taxon>Eukaryota</taxon>
        <taxon>Metazoa</taxon>
        <taxon>Spiralia</taxon>
        <taxon>Lophotrochozoa</taxon>
        <taxon>Mollusca</taxon>
        <taxon>Gastropoda</taxon>
        <taxon>Heterobranchia</taxon>
        <taxon>Euthyneura</taxon>
        <taxon>Panpulmonata</taxon>
        <taxon>Eupulmonata</taxon>
        <taxon>Stylommatophora</taxon>
        <taxon>Helicina</taxon>
        <taxon>Arionoidea</taxon>
        <taxon>Arionidae</taxon>
        <taxon>Arion</taxon>
    </lineage>
</organism>
<evidence type="ECO:0000313" key="2">
    <source>
        <dbReference type="EMBL" id="CEK79195.1"/>
    </source>
</evidence>
<reference evidence="2" key="1">
    <citation type="submission" date="2014-12" db="EMBL/GenBank/DDBJ databases">
        <title>Insight into the proteome of Arion vulgaris.</title>
        <authorList>
            <person name="Aradska J."/>
            <person name="Bulat T."/>
            <person name="Smidak R."/>
            <person name="Sarate P."/>
            <person name="Gangsoo J."/>
            <person name="Sialana F."/>
            <person name="Bilban M."/>
            <person name="Lubec G."/>
        </authorList>
    </citation>
    <scope>NUCLEOTIDE SEQUENCE</scope>
    <source>
        <tissue evidence="2">Skin</tissue>
    </source>
</reference>
<evidence type="ECO:0000313" key="1">
    <source>
        <dbReference type="EMBL" id="CEK79194.1"/>
    </source>
</evidence>
<dbReference type="EMBL" id="HACG01032330">
    <property type="protein sequence ID" value="CEK79195.1"/>
    <property type="molecule type" value="Transcribed_RNA"/>
</dbReference>
<protein>
    <submittedName>
        <fullName evidence="2">Uncharacterized protein</fullName>
    </submittedName>
</protein>
<gene>
    <name evidence="2" type="primary">ORF114135</name>
    <name evidence="1" type="synonym">ORF114129</name>
</gene>
<sequence>MNTTASSMAPFWKFGCSVSQLRHDKNASQISCYIIIVIENINGKIVEKIIYRKIVYKLERNHLMPNMLWGYRWSIEIWHSAEDFAYDTYEEFLASVEAYVNDTDLKDAYNKVPFQLLMCKLLEDNYHPSHTGWIYHAMFERKMVLRCGRWSSVPTSVNDGVH</sequence>
<accession>A0A0B7AGZ8</accession>